<dbReference type="AlphaFoldDB" id="A0A134B5F5"/>
<dbReference type="GO" id="GO:0070042">
    <property type="term" value="F:rRNA (uridine-N3-)-methyltransferase activity"/>
    <property type="evidence" value="ECO:0007669"/>
    <property type="project" value="TreeGrafter"/>
</dbReference>
<dbReference type="SUPFAM" id="SSF75217">
    <property type="entry name" value="alpha/beta knot"/>
    <property type="match status" value="1"/>
</dbReference>
<dbReference type="GO" id="GO:0070475">
    <property type="term" value="P:rRNA base methylation"/>
    <property type="evidence" value="ECO:0007669"/>
    <property type="project" value="TreeGrafter"/>
</dbReference>
<sequence>MSTKMKDLPLFYAPALREELQLPEGEAQHAIRVLRAKVGDELLVTDGCGTLFETRVSGVDRRHCLLSIEREEPWQKYWRGHWAVAVAPTKNIDRLEWTLEKMVEVGLDEVYLIRTQHSERKHTSAERLERIIQSAMKQSHKALLPRLIPDVPFAQLLEMTADYDLRLMAHCRSTVGPERRTIDHFFRPEAKTLLMVGPEGDFSIEEIEEATRRGCQPITLGASRLRTETASLIALQWLHTLDMTSQRRPTTHEKEYTK</sequence>
<accession>A0A134B5F5</accession>
<dbReference type="Pfam" id="PF04452">
    <property type="entry name" value="Methyltrans_RNA"/>
    <property type="match status" value="1"/>
</dbReference>
<keyword evidence="14" id="KW-1185">Reference proteome</keyword>
<keyword evidence="5 10" id="KW-0489">Methyltransferase</keyword>
<organism evidence="13 14">
    <name type="scientific">Porphyromonas somerae</name>
    <dbReference type="NCBI Taxonomy" id="322095"/>
    <lineage>
        <taxon>Bacteria</taxon>
        <taxon>Pseudomonadati</taxon>
        <taxon>Bacteroidota</taxon>
        <taxon>Bacteroidia</taxon>
        <taxon>Bacteroidales</taxon>
        <taxon>Porphyromonadaceae</taxon>
        <taxon>Porphyromonas</taxon>
    </lineage>
</organism>
<keyword evidence="3 10" id="KW-0963">Cytoplasm</keyword>
<dbReference type="GO" id="GO:0005737">
    <property type="term" value="C:cytoplasm"/>
    <property type="evidence" value="ECO:0007669"/>
    <property type="project" value="UniProtKB-SubCell"/>
</dbReference>
<dbReference type="PANTHER" id="PTHR30027">
    <property type="entry name" value="RIBOSOMAL RNA SMALL SUBUNIT METHYLTRANSFERASE E"/>
    <property type="match status" value="1"/>
</dbReference>
<evidence type="ECO:0000256" key="7">
    <source>
        <dbReference type="ARBA" id="ARBA00022691"/>
    </source>
</evidence>
<evidence type="ECO:0000256" key="2">
    <source>
        <dbReference type="ARBA" id="ARBA00005528"/>
    </source>
</evidence>
<evidence type="ECO:0000256" key="8">
    <source>
        <dbReference type="ARBA" id="ARBA00025699"/>
    </source>
</evidence>
<dbReference type="InterPro" id="IPR046887">
    <property type="entry name" value="RsmE_PUA-like"/>
</dbReference>
<dbReference type="Gene3D" id="2.40.240.20">
    <property type="entry name" value="Hypothetical PUA domain-like, domain 1"/>
    <property type="match status" value="1"/>
</dbReference>
<dbReference type="Gene3D" id="3.40.1280.10">
    <property type="match status" value="1"/>
</dbReference>
<dbReference type="InterPro" id="IPR015947">
    <property type="entry name" value="PUA-like_sf"/>
</dbReference>
<evidence type="ECO:0000256" key="3">
    <source>
        <dbReference type="ARBA" id="ARBA00022490"/>
    </source>
</evidence>
<keyword evidence="6 10" id="KW-0808">Transferase</keyword>
<evidence type="ECO:0000313" key="13">
    <source>
        <dbReference type="EMBL" id="KXB75165.1"/>
    </source>
</evidence>
<dbReference type="InterPro" id="IPR046886">
    <property type="entry name" value="RsmE_MTase_dom"/>
</dbReference>
<dbReference type="Proteomes" id="UP000070224">
    <property type="component" value="Unassembled WGS sequence"/>
</dbReference>
<feature type="domain" description="Ribosomal RNA small subunit methyltransferase E PUA-like" evidence="12">
    <location>
        <begin position="22"/>
        <end position="69"/>
    </location>
</feature>
<dbReference type="Pfam" id="PF20260">
    <property type="entry name" value="PUA_4"/>
    <property type="match status" value="1"/>
</dbReference>
<keyword evidence="4 10" id="KW-0698">rRNA processing</keyword>
<gene>
    <name evidence="13" type="ORF">HMPREF3185_01468</name>
</gene>
<dbReference type="EMBL" id="LSDK01000096">
    <property type="protein sequence ID" value="KXB75165.1"/>
    <property type="molecule type" value="Genomic_DNA"/>
</dbReference>
<dbReference type="PIRSF" id="PIRSF015601">
    <property type="entry name" value="MTase_slr0722"/>
    <property type="match status" value="1"/>
</dbReference>
<comment type="catalytic activity">
    <reaction evidence="9 10">
        <text>uridine(1498) in 16S rRNA + S-adenosyl-L-methionine = N(3)-methyluridine(1498) in 16S rRNA + S-adenosyl-L-homocysteine + H(+)</text>
        <dbReference type="Rhea" id="RHEA:42920"/>
        <dbReference type="Rhea" id="RHEA-COMP:10283"/>
        <dbReference type="Rhea" id="RHEA-COMP:10284"/>
        <dbReference type="ChEBI" id="CHEBI:15378"/>
        <dbReference type="ChEBI" id="CHEBI:57856"/>
        <dbReference type="ChEBI" id="CHEBI:59789"/>
        <dbReference type="ChEBI" id="CHEBI:65315"/>
        <dbReference type="ChEBI" id="CHEBI:74502"/>
        <dbReference type="EC" id="2.1.1.193"/>
    </reaction>
</comment>
<evidence type="ECO:0000256" key="5">
    <source>
        <dbReference type="ARBA" id="ARBA00022603"/>
    </source>
</evidence>
<dbReference type="InterPro" id="IPR006700">
    <property type="entry name" value="RsmE"/>
</dbReference>
<dbReference type="EC" id="2.1.1.193" evidence="10"/>
<proteinExistence type="inferred from homology"/>
<comment type="similarity">
    <text evidence="2 10">Belongs to the RNA methyltransferase RsmE family.</text>
</comment>
<dbReference type="SUPFAM" id="SSF88697">
    <property type="entry name" value="PUA domain-like"/>
    <property type="match status" value="1"/>
</dbReference>
<protein>
    <recommendedName>
        <fullName evidence="10">Ribosomal RNA small subunit methyltransferase E</fullName>
        <ecNumber evidence="10">2.1.1.193</ecNumber>
    </recommendedName>
</protein>
<evidence type="ECO:0000256" key="4">
    <source>
        <dbReference type="ARBA" id="ARBA00022552"/>
    </source>
</evidence>
<evidence type="ECO:0000256" key="10">
    <source>
        <dbReference type="PIRNR" id="PIRNR015601"/>
    </source>
</evidence>
<comment type="caution">
    <text evidence="13">The sequence shown here is derived from an EMBL/GenBank/DDBJ whole genome shotgun (WGS) entry which is preliminary data.</text>
</comment>
<feature type="domain" description="Ribosomal RNA small subunit methyltransferase E methyltransferase" evidence="11">
    <location>
        <begin position="83"/>
        <end position="238"/>
    </location>
</feature>
<name>A0A134B5F5_9PORP</name>
<dbReference type="PATRIC" id="fig|322095.3.peg.1447"/>
<evidence type="ECO:0000259" key="11">
    <source>
        <dbReference type="Pfam" id="PF04452"/>
    </source>
</evidence>
<evidence type="ECO:0000256" key="9">
    <source>
        <dbReference type="ARBA" id="ARBA00047944"/>
    </source>
</evidence>
<evidence type="ECO:0000256" key="6">
    <source>
        <dbReference type="ARBA" id="ARBA00022679"/>
    </source>
</evidence>
<evidence type="ECO:0000313" key="14">
    <source>
        <dbReference type="Proteomes" id="UP000070224"/>
    </source>
</evidence>
<dbReference type="PANTHER" id="PTHR30027:SF3">
    <property type="entry name" value="16S RRNA (URACIL(1498)-N(3))-METHYLTRANSFERASE"/>
    <property type="match status" value="1"/>
</dbReference>
<dbReference type="STRING" id="322095.HMPREF3185_01468"/>
<dbReference type="InterPro" id="IPR029028">
    <property type="entry name" value="Alpha/beta_knot_MTases"/>
</dbReference>
<comment type="subcellular location">
    <subcellularLocation>
        <location evidence="1 10">Cytoplasm</location>
    </subcellularLocation>
</comment>
<dbReference type="CDD" id="cd18084">
    <property type="entry name" value="RsmE-like"/>
    <property type="match status" value="1"/>
</dbReference>
<comment type="function">
    <text evidence="8 10">Specifically methylates the N3 position of the uracil ring of uridine 1498 (m3U1498) in 16S rRNA. Acts on the fully assembled 30S ribosomal subunit.</text>
</comment>
<dbReference type="InterPro" id="IPR029026">
    <property type="entry name" value="tRNA_m1G_MTases_N"/>
</dbReference>
<reference evidence="14" key="1">
    <citation type="submission" date="2016-01" db="EMBL/GenBank/DDBJ databases">
        <authorList>
            <person name="Mitreva M."/>
            <person name="Pepin K.H."/>
            <person name="Mihindukulasuriya K.A."/>
            <person name="Fulton R."/>
            <person name="Fronick C."/>
            <person name="O'Laughlin M."/>
            <person name="Miner T."/>
            <person name="Herter B."/>
            <person name="Rosa B.A."/>
            <person name="Cordes M."/>
            <person name="Tomlinson C."/>
            <person name="Wollam A."/>
            <person name="Palsikar V.B."/>
            <person name="Mardis E.R."/>
            <person name="Wilson R.K."/>
        </authorList>
    </citation>
    <scope>NUCLEOTIDE SEQUENCE [LARGE SCALE GENOMIC DNA]</scope>
    <source>
        <strain evidence="14">KA00683</strain>
    </source>
</reference>
<dbReference type="NCBIfam" id="TIGR00046">
    <property type="entry name" value="RsmE family RNA methyltransferase"/>
    <property type="match status" value="1"/>
</dbReference>
<evidence type="ECO:0000259" key="12">
    <source>
        <dbReference type="Pfam" id="PF20260"/>
    </source>
</evidence>
<keyword evidence="7 10" id="KW-0949">S-adenosyl-L-methionine</keyword>
<evidence type="ECO:0000256" key="1">
    <source>
        <dbReference type="ARBA" id="ARBA00004496"/>
    </source>
</evidence>